<name>A0A6C0M1E6_9ZZZZ</name>
<proteinExistence type="predicted"/>
<evidence type="ECO:0000313" key="1">
    <source>
        <dbReference type="EMBL" id="QHU36777.1"/>
    </source>
</evidence>
<evidence type="ECO:0008006" key="2">
    <source>
        <dbReference type="Google" id="ProtNLM"/>
    </source>
</evidence>
<dbReference type="InterPro" id="IPR012441">
    <property type="entry name" value="DUF1643"/>
</dbReference>
<accession>A0A6C0M1E6</accession>
<sequence>MIKKTYKKTHNHNKTKKTKFIKGGMKKHAILSRDDKYRYQLSRIWDEDRPKILFIMLNPSTADADADDPTIRRVVNFAKSWGYGGIFVGNLYAFRSTDPKGLRYADNPIGEDNIRHIQGLIGLTERVIYAWGNNQREPKWLCDLVDTPYCIDISKKGIPKHPLYLKGDLQPKLYLRNV</sequence>
<reference evidence="1" key="1">
    <citation type="journal article" date="2020" name="Nature">
        <title>Giant virus diversity and host interactions through global metagenomics.</title>
        <authorList>
            <person name="Schulz F."/>
            <person name="Roux S."/>
            <person name="Paez-Espino D."/>
            <person name="Jungbluth S."/>
            <person name="Walsh D.A."/>
            <person name="Denef V.J."/>
            <person name="McMahon K.D."/>
            <person name="Konstantinidis K.T."/>
            <person name="Eloe-Fadrosh E.A."/>
            <person name="Kyrpides N.C."/>
            <person name="Woyke T."/>
        </authorList>
    </citation>
    <scope>NUCLEOTIDE SEQUENCE</scope>
    <source>
        <strain evidence="1">GVMAG-S-1035124-57</strain>
    </source>
</reference>
<dbReference type="Pfam" id="PF07799">
    <property type="entry name" value="DUF1643"/>
    <property type="match status" value="1"/>
</dbReference>
<organism evidence="1">
    <name type="scientific">viral metagenome</name>
    <dbReference type="NCBI Taxonomy" id="1070528"/>
    <lineage>
        <taxon>unclassified sequences</taxon>
        <taxon>metagenomes</taxon>
        <taxon>organismal metagenomes</taxon>
    </lineage>
</organism>
<dbReference type="EMBL" id="MN740631">
    <property type="protein sequence ID" value="QHU36777.1"/>
    <property type="molecule type" value="Genomic_DNA"/>
</dbReference>
<protein>
    <recommendedName>
        <fullName evidence="2">DUF1643 domain-containing protein</fullName>
    </recommendedName>
</protein>
<dbReference type="AlphaFoldDB" id="A0A6C0M1E6"/>